<dbReference type="GO" id="GO:0005975">
    <property type="term" value="P:carbohydrate metabolic process"/>
    <property type="evidence" value="ECO:0007669"/>
    <property type="project" value="UniProtKB-ARBA"/>
</dbReference>
<protein>
    <submittedName>
        <fullName evidence="2">LamG domain-containing protein</fullName>
    </submittedName>
</protein>
<feature type="chain" id="PRO_5043683443" evidence="1">
    <location>
        <begin position="23"/>
        <end position="360"/>
    </location>
</feature>
<dbReference type="KEGG" id="mlil:QLS71_013510"/>
<feature type="signal peptide" evidence="1">
    <location>
        <begin position="1"/>
        <end position="22"/>
    </location>
</feature>
<dbReference type="GO" id="GO:0004553">
    <property type="term" value="F:hydrolase activity, hydrolyzing O-glycosyl compounds"/>
    <property type="evidence" value="ECO:0007669"/>
    <property type="project" value="UniProtKB-ARBA"/>
</dbReference>
<evidence type="ECO:0000313" key="2">
    <source>
        <dbReference type="EMBL" id="XBL13337.1"/>
    </source>
</evidence>
<proteinExistence type="predicted"/>
<reference evidence="2" key="1">
    <citation type="submission" date="2024-04" db="EMBL/GenBank/DDBJ databases">
        <title>Mariniflexile litorale, isolated from the shallow sediments of the Sea of Japan.</title>
        <authorList>
            <person name="Romanenko L."/>
            <person name="Isaeva M."/>
        </authorList>
    </citation>
    <scope>NUCLEOTIDE SEQUENCE [LARGE SCALE GENOMIC DNA]</scope>
    <source>
        <strain evidence="2">KMM 9835</strain>
    </source>
</reference>
<evidence type="ECO:0000256" key="1">
    <source>
        <dbReference type="SAM" id="SignalP"/>
    </source>
</evidence>
<organism evidence="2 3">
    <name type="scientific">Mariniflexile litorale</name>
    <dbReference type="NCBI Taxonomy" id="3045158"/>
    <lineage>
        <taxon>Bacteria</taxon>
        <taxon>Pseudomonadati</taxon>
        <taxon>Bacteroidota</taxon>
        <taxon>Flavobacteriia</taxon>
        <taxon>Flavobacteriales</taxon>
        <taxon>Flavobacteriaceae</taxon>
        <taxon>Mariniflexile</taxon>
    </lineage>
</organism>
<dbReference type="InterPro" id="IPR013320">
    <property type="entry name" value="ConA-like_dom_sf"/>
</dbReference>
<gene>
    <name evidence="2" type="ORF">QLS71_013510</name>
</gene>
<evidence type="ECO:0000313" key="3">
    <source>
        <dbReference type="Proteomes" id="UP001224325"/>
    </source>
</evidence>
<name>A0AAU7ED26_9FLAO</name>
<keyword evidence="3" id="KW-1185">Reference proteome</keyword>
<dbReference type="AlphaFoldDB" id="A0AAU7ED26"/>
<keyword evidence="1" id="KW-0732">Signal</keyword>
<dbReference type="RefSeq" id="WP_308992561.1">
    <property type="nucleotide sequence ID" value="NZ_CP155618.1"/>
</dbReference>
<dbReference type="Pfam" id="PF13385">
    <property type="entry name" value="Laminin_G_3"/>
    <property type="match status" value="1"/>
</dbReference>
<sequence length="360" mass="39224">MKKFLKYIIAFFVMLPIVSCNDGIDSITEVAPGTDESAPVLNLTYPTGDIVIPFTDTETDLNIIYKVIDDIEIGSVSVMLDGIKIDSKDRFLDYRIFFGSVIHKKLQLGNHEMQISATDLSGKTTTQSLAFNVTNKYTAKYDGEIFYMPFEFGKYTELISETDPNIIGTPAFVEGKSGTSYKGNTGSYLTFPTTGLTGGSFSAAMWYKLTATPSNGGILVAGPEDVVNVGYPAIQNNRKSGFRFFREPGAAGFQRFKLNVGNGTADVWVDGGSAADVATDAGWIHLAFTISPTKAIVYINGTAVKESAITGIDWTGCNILSIMSGAPRFTGWGHLSDLSYLDEFRLFDKELTPTEIQSMM</sequence>
<dbReference type="EMBL" id="CP155618">
    <property type="protein sequence ID" value="XBL13337.1"/>
    <property type="molecule type" value="Genomic_DNA"/>
</dbReference>
<accession>A0AAU7ED26</accession>
<dbReference type="SUPFAM" id="SSF49899">
    <property type="entry name" value="Concanavalin A-like lectins/glucanases"/>
    <property type="match status" value="1"/>
</dbReference>
<dbReference type="Proteomes" id="UP001224325">
    <property type="component" value="Chromosome"/>
</dbReference>
<dbReference type="Gene3D" id="2.60.120.200">
    <property type="match status" value="1"/>
</dbReference>